<reference evidence="1 2" key="1">
    <citation type="journal article" date="2015" name="Nature">
        <title>rRNA introns, odd ribosomes, and small enigmatic genomes across a large radiation of phyla.</title>
        <authorList>
            <person name="Brown C.T."/>
            <person name="Hug L.A."/>
            <person name="Thomas B.C."/>
            <person name="Sharon I."/>
            <person name="Castelle C.J."/>
            <person name="Singh A."/>
            <person name="Wilkins M.J."/>
            <person name="Williams K.H."/>
            <person name="Banfield J.F."/>
        </authorList>
    </citation>
    <scope>NUCLEOTIDE SEQUENCE [LARGE SCALE GENOMIC DNA]</scope>
</reference>
<organism evidence="1 2">
    <name type="scientific">candidate division WWE3 bacterium GW2011_GWB1_41_6</name>
    <dbReference type="NCBI Taxonomy" id="1619112"/>
    <lineage>
        <taxon>Bacteria</taxon>
        <taxon>Katanobacteria</taxon>
    </lineage>
</organism>
<protein>
    <submittedName>
        <fullName evidence="1">Uncharacterized protein</fullName>
    </submittedName>
</protein>
<dbReference type="Proteomes" id="UP000034163">
    <property type="component" value="Unassembled WGS sequence"/>
</dbReference>
<evidence type="ECO:0000313" key="2">
    <source>
        <dbReference type="Proteomes" id="UP000034163"/>
    </source>
</evidence>
<accession>A0A0G0Z4W2</accession>
<proteinExistence type="predicted"/>
<sequence>MGKYFRIKGKPGNFRIFPTKRASKEKEKLEIAYRMTCIRNRQSFPTYPTAQQASSLLGYAFQQGESYGGNSSS</sequence>
<dbReference type="AlphaFoldDB" id="A0A0G0Z4W2"/>
<comment type="caution">
    <text evidence="1">The sequence shown here is derived from an EMBL/GenBank/DDBJ whole genome shotgun (WGS) entry which is preliminary data.</text>
</comment>
<gene>
    <name evidence="1" type="ORF">UU72_C0007G0006</name>
</gene>
<evidence type="ECO:0000313" key="1">
    <source>
        <dbReference type="EMBL" id="KKS17111.1"/>
    </source>
</evidence>
<dbReference type="EMBL" id="LCBS01000007">
    <property type="protein sequence ID" value="KKS17111.1"/>
    <property type="molecule type" value="Genomic_DNA"/>
</dbReference>
<name>A0A0G0Z4W2_UNCKA</name>